<name>A0A9J6QQ30_9FIRM</name>
<evidence type="ECO:0000313" key="2">
    <source>
        <dbReference type="Proteomes" id="UP001065549"/>
    </source>
</evidence>
<evidence type="ECO:0008006" key="3">
    <source>
        <dbReference type="Google" id="ProtNLM"/>
    </source>
</evidence>
<dbReference type="EMBL" id="JAOSHN010000002">
    <property type="protein sequence ID" value="MCU7378106.1"/>
    <property type="molecule type" value="Genomic_DNA"/>
</dbReference>
<sequence length="225" mass="26561">MNKLLPRIEFVKRNQIYRVAIYHDGVRYSLGHHKDAESAREVQSYVTEALRNCDDFLKWYATNYPSEWKRKVRKFKGCTNVPYNENRKRYMPTITVDGKQYILGYFVKYDEALEVQVLAETAKKDGVFLEWLDNHKKARLEKDRKNCKGIHNGTAPGTYKANISVNNISYYLGQYDSLEAAMQIRLQAEEAKQDGIFTEWFAKNFSDRWEKMQRKKSGEQSDEKK</sequence>
<dbReference type="RefSeq" id="WP_269478419.1">
    <property type="nucleotide sequence ID" value="NZ_JAOSHN010000002.1"/>
</dbReference>
<evidence type="ECO:0000313" key="1">
    <source>
        <dbReference type="EMBL" id="MCU7378106.1"/>
    </source>
</evidence>
<accession>A0A9J6QQ30</accession>
<gene>
    <name evidence="1" type="ORF">OBO34_07030</name>
</gene>
<reference evidence="1" key="1">
    <citation type="submission" date="2022-09" db="EMBL/GenBank/DDBJ databases">
        <title>Culturomic study of gut microbiota in children with autism spectrum disorder.</title>
        <authorList>
            <person name="Efimov B.A."/>
            <person name="Chaplin A.V."/>
            <person name="Sokolova S.R."/>
            <person name="Pikina A.P."/>
            <person name="Korzhanova M."/>
            <person name="Belova V."/>
            <person name="Korostin D."/>
        </authorList>
    </citation>
    <scope>NUCLEOTIDE SEQUENCE</scope>
    <source>
        <strain evidence="1">ASD5510</strain>
    </source>
</reference>
<organism evidence="1 2">
    <name type="scientific">Hominibacterium faecale</name>
    <dbReference type="NCBI Taxonomy" id="2839743"/>
    <lineage>
        <taxon>Bacteria</taxon>
        <taxon>Bacillati</taxon>
        <taxon>Bacillota</taxon>
        <taxon>Clostridia</taxon>
        <taxon>Peptostreptococcales</taxon>
        <taxon>Anaerovoracaceae</taxon>
        <taxon>Hominibacterium</taxon>
    </lineage>
</organism>
<dbReference type="AlphaFoldDB" id="A0A9J6QQ30"/>
<proteinExistence type="predicted"/>
<protein>
    <recommendedName>
        <fullName evidence="3">AP2 domain-containing protein</fullName>
    </recommendedName>
</protein>
<keyword evidence="2" id="KW-1185">Reference proteome</keyword>
<dbReference type="Proteomes" id="UP001065549">
    <property type="component" value="Unassembled WGS sequence"/>
</dbReference>
<comment type="caution">
    <text evidence="1">The sequence shown here is derived from an EMBL/GenBank/DDBJ whole genome shotgun (WGS) entry which is preliminary data.</text>
</comment>